<sequence>MMEDDLTYYRRRFGQEIAPEQASHSVEAAAAHRALAMIYADEIRRLSPDAEPPQLPVSAWEPAASRG</sequence>
<name>A0A558R025_9SPHN</name>
<evidence type="ECO:0000256" key="1">
    <source>
        <dbReference type="SAM" id="MobiDB-lite"/>
    </source>
</evidence>
<accession>A0A558R025</accession>
<feature type="region of interest" description="Disordered" evidence="1">
    <location>
        <begin position="48"/>
        <end position="67"/>
    </location>
</feature>
<protein>
    <submittedName>
        <fullName evidence="2">Uncharacterized protein</fullName>
    </submittedName>
</protein>
<gene>
    <name evidence="2" type="ORF">FOY91_13910</name>
</gene>
<keyword evidence="3" id="KW-1185">Reference proteome</keyword>
<proteinExistence type="predicted"/>
<dbReference type="EMBL" id="VNIM01000059">
    <property type="protein sequence ID" value="TVV72688.1"/>
    <property type="molecule type" value="Genomic_DNA"/>
</dbReference>
<dbReference type="Proteomes" id="UP000318681">
    <property type="component" value="Unassembled WGS sequence"/>
</dbReference>
<reference evidence="2 3" key="1">
    <citation type="submission" date="2019-07" db="EMBL/GenBank/DDBJ databases">
        <title>Sphingomonas solaris sp. nov., isolated from a solar panel from Boston, Massachusetts.</title>
        <authorList>
            <person name="Tanner K."/>
            <person name="Pascual J."/>
            <person name="Mancuso C."/>
            <person name="Pereto J."/>
            <person name="Khalil A."/>
            <person name="Vilanova C."/>
        </authorList>
    </citation>
    <scope>NUCLEOTIDE SEQUENCE [LARGE SCALE GENOMIC DNA]</scope>
    <source>
        <strain evidence="2 3">R4DWN</strain>
    </source>
</reference>
<evidence type="ECO:0000313" key="2">
    <source>
        <dbReference type="EMBL" id="TVV72688.1"/>
    </source>
</evidence>
<dbReference type="RefSeq" id="WP_145153087.1">
    <property type="nucleotide sequence ID" value="NZ_VNIM01000059.1"/>
</dbReference>
<comment type="caution">
    <text evidence="2">The sequence shown here is derived from an EMBL/GenBank/DDBJ whole genome shotgun (WGS) entry which is preliminary data.</text>
</comment>
<organism evidence="2 3">
    <name type="scientific">Alterirhizorhabdus solaris</name>
    <dbReference type="NCBI Taxonomy" id="2529389"/>
    <lineage>
        <taxon>Bacteria</taxon>
        <taxon>Pseudomonadati</taxon>
        <taxon>Pseudomonadota</taxon>
        <taxon>Alphaproteobacteria</taxon>
        <taxon>Sphingomonadales</taxon>
        <taxon>Rhizorhabdaceae</taxon>
        <taxon>Alterirhizorhabdus</taxon>
    </lineage>
</organism>
<evidence type="ECO:0000313" key="3">
    <source>
        <dbReference type="Proteomes" id="UP000318681"/>
    </source>
</evidence>
<dbReference type="AlphaFoldDB" id="A0A558R025"/>